<feature type="active site" description="Proton acceptor" evidence="4">
    <location>
        <position position="88"/>
    </location>
</feature>
<protein>
    <recommendedName>
        <fullName evidence="4">dTTP/UTP pyrophosphatase</fullName>
        <shortName evidence="4">dTTPase/UTPase</shortName>
        <ecNumber evidence="4">3.6.1.9</ecNumber>
    </recommendedName>
    <alternativeName>
        <fullName evidence="4">Nucleoside triphosphate pyrophosphatase</fullName>
    </alternativeName>
    <alternativeName>
        <fullName evidence="4">Nucleotide pyrophosphatase</fullName>
        <shortName evidence="4">Nucleotide PPase</shortName>
    </alternativeName>
</protein>
<evidence type="ECO:0000256" key="4">
    <source>
        <dbReference type="HAMAP-Rule" id="MF_00528"/>
    </source>
</evidence>
<feature type="site" description="Important for substrate specificity" evidence="4">
    <location>
        <position position="89"/>
    </location>
</feature>
<feature type="site" description="Important for substrate specificity" evidence="4">
    <location>
        <position position="171"/>
    </location>
</feature>
<evidence type="ECO:0000256" key="2">
    <source>
        <dbReference type="ARBA" id="ARBA00022801"/>
    </source>
</evidence>
<dbReference type="PANTHER" id="PTHR43213:SF5">
    <property type="entry name" value="BIFUNCTIONAL DTTP_UTP PYROPHOSPHATASE_METHYLTRANSFERASE PROTEIN-RELATED"/>
    <property type="match status" value="1"/>
</dbReference>
<sequence>MPTIFRTPRIHLASRSPRRRELLTQIGVQFDTIVFRDPPRDDKELDETPHDGEAALAYVERIARSKAEHGWRIVGWRKLLAQPVLAADTTLEFEDGIIGKPVNSDDAQAILHRLSGQTHRVLTAVAIAFEGRIESLLSISEVRFGVLDAVQIRNYVASGEPLDKAGAYAIQGRAGLFVEHLAGSYTGVMGLPLFEIGDLLKRFAYPL</sequence>
<organism evidence="5 6">
    <name type="scientific">Candidatus Propionivibrio dominans</name>
    <dbReference type="NCBI Taxonomy" id="2954373"/>
    <lineage>
        <taxon>Bacteria</taxon>
        <taxon>Pseudomonadati</taxon>
        <taxon>Pseudomonadota</taxon>
        <taxon>Betaproteobacteria</taxon>
        <taxon>Rhodocyclales</taxon>
        <taxon>Rhodocyclaceae</taxon>
        <taxon>Propionivibrio</taxon>
    </lineage>
</organism>
<dbReference type="SUPFAM" id="SSF52972">
    <property type="entry name" value="ITPase-like"/>
    <property type="match status" value="1"/>
</dbReference>
<comment type="caution">
    <text evidence="5">The sequence shown here is derived from an EMBL/GenBank/DDBJ whole genome shotgun (WGS) entry which is preliminary data.</text>
</comment>
<comment type="cofactor">
    <cofactor evidence="1 4">
        <name>a divalent metal cation</name>
        <dbReference type="ChEBI" id="CHEBI:60240"/>
    </cofactor>
</comment>
<dbReference type="Gene3D" id="3.90.950.10">
    <property type="match status" value="1"/>
</dbReference>
<comment type="similarity">
    <text evidence="4">Belongs to the Maf family. YhdE subfamily.</text>
</comment>
<comment type="subcellular location">
    <subcellularLocation>
        <location evidence="4">Cytoplasm</location>
    </subcellularLocation>
</comment>
<dbReference type="EMBL" id="JADJNC010000004">
    <property type="protein sequence ID" value="MBK7422079.1"/>
    <property type="molecule type" value="Genomic_DNA"/>
</dbReference>
<comment type="catalytic activity">
    <reaction evidence="4">
        <text>dTTP + H2O = dTMP + diphosphate + H(+)</text>
        <dbReference type="Rhea" id="RHEA:28534"/>
        <dbReference type="ChEBI" id="CHEBI:15377"/>
        <dbReference type="ChEBI" id="CHEBI:15378"/>
        <dbReference type="ChEBI" id="CHEBI:33019"/>
        <dbReference type="ChEBI" id="CHEBI:37568"/>
        <dbReference type="ChEBI" id="CHEBI:63528"/>
        <dbReference type="EC" id="3.6.1.9"/>
    </reaction>
</comment>
<keyword evidence="3 4" id="KW-0546">Nucleotide metabolism</keyword>
<accession>A0A9D7F4T6</accession>
<evidence type="ECO:0000256" key="3">
    <source>
        <dbReference type="ARBA" id="ARBA00023080"/>
    </source>
</evidence>
<evidence type="ECO:0000256" key="1">
    <source>
        <dbReference type="ARBA" id="ARBA00001968"/>
    </source>
</evidence>
<dbReference type="EC" id="3.6.1.9" evidence="4"/>
<dbReference type="Pfam" id="PF02545">
    <property type="entry name" value="Maf"/>
    <property type="match status" value="1"/>
</dbReference>
<comment type="caution">
    <text evidence="4">Lacks conserved residue(s) required for the propagation of feature annotation.</text>
</comment>
<keyword evidence="2 4" id="KW-0378">Hydrolase</keyword>
<comment type="catalytic activity">
    <reaction evidence="4">
        <text>UTP + H2O = UMP + diphosphate + H(+)</text>
        <dbReference type="Rhea" id="RHEA:29395"/>
        <dbReference type="ChEBI" id="CHEBI:15377"/>
        <dbReference type="ChEBI" id="CHEBI:15378"/>
        <dbReference type="ChEBI" id="CHEBI:33019"/>
        <dbReference type="ChEBI" id="CHEBI:46398"/>
        <dbReference type="ChEBI" id="CHEBI:57865"/>
        <dbReference type="EC" id="3.6.1.9"/>
    </reaction>
</comment>
<keyword evidence="4" id="KW-0963">Cytoplasm</keyword>
<dbReference type="PANTHER" id="PTHR43213">
    <property type="entry name" value="BIFUNCTIONAL DTTP/UTP PYROPHOSPHATASE/METHYLTRANSFERASE PROTEIN-RELATED"/>
    <property type="match status" value="1"/>
</dbReference>
<dbReference type="PIRSF" id="PIRSF006305">
    <property type="entry name" value="Maf"/>
    <property type="match status" value="1"/>
</dbReference>
<dbReference type="CDD" id="cd00555">
    <property type="entry name" value="Maf"/>
    <property type="match status" value="1"/>
</dbReference>
<feature type="site" description="Important for substrate specificity" evidence="4">
    <location>
        <position position="18"/>
    </location>
</feature>
<evidence type="ECO:0000313" key="6">
    <source>
        <dbReference type="Proteomes" id="UP000886602"/>
    </source>
</evidence>
<dbReference type="AlphaFoldDB" id="A0A9D7F4T6"/>
<dbReference type="Proteomes" id="UP000886602">
    <property type="component" value="Unassembled WGS sequence"/>
</dbReference>
<dbReference type="GO" id="GO:0047429">
    <property type="term" value="F:nucleoside triphosphate diphosphatase activity"/>
    <property type="evidence" value="ECO:0007669"/>
    <property type="project" value="UniProtKB-EC"/>
</dbReference>
<evidence type="ECO:0000313" key="5">
    <source>
        <dbReference type="EMBL" id="MBK7422079.1"/>
    </source>
</evidence>
<reference evidence="5" key="1">
    <citation type="submission" date="2020-10" db="EMBL/GenBank/DDBJ databases">
        <title>Connecting structure to function with the recovery of over 1000 high-quality activated sludge metagenome-assembled genomes encoding full-length rRNA genes using long-read sequencing.</title>
        <authorList>
            <person name="Singleton C.M."/>
            <person name="Petriglieri F."/>
            <person name="Kristensen J.M."/>
            <person name="Kirkegaard R.H."/>
            <person name="Michaelsen T.Y."/>
            <person name="Andersen M.H."/>
            <person name="Karst S.M."/>
            <person name="Dueholm M.S."/>
            <person name="Nielsen P.H."/>
            <person name="Albertsen M."/>
        </authorList>
    </citation>
    <scope>NUCLEOTIDE SEQUENCE</scope>
    <source>
        <strain evidence="5">EsbW_18-Q3-R4-48_MAXAC.044</strain>
    </source>
</reference>
<comment type="function">
    <text evidence="4">Nucleoside triphosphate pyrophosphatase that hydrolyzes dTTP and UTP. May have a dual role in cell division arrest and in preventing the incorporation of modified nucleotides into cellular nucleic acids.</text>
</comment>
<proteinExistence type="inferred from homology"/>
<dbReference type="InterPro" id="IPR029001">
    <property type="entry name" value="ITPase-like_fam"/>
</dbReference>
<name>A0A9D7F4T6_9RHOO</name>
<dbReference type="GO" id="GO:0005737">
    <property type="term" value="C:cytoplasm"/>
    <property type="evidence" value="ECO:0007669"/>
    <property type="project" value="UniProtKB-SubCell"/>
</dbReference>
<gene>
    <name evidence="5" type="primary">maf</name>
    <name evidence="5" type="ORF">IPJ48_02685</name>
</gene>
<dbReference type="InterPro" id="IPR003697">
    <property type="entry name" value="Maf-like"/>
</dbReference>
<dbReference type="GO" id="GO:0009117">
    <property type="term" value="P:nucleotide metabolic process"/>
    <property type="evidence" value="ECO:0007669"/>
    <property type="project" value="UniProtKB-KW"/>
</dbReference>
<dbReference type="NCBIfam" id="TIGR00172">
    <property type="entry name" value="maf"/>
    <property type="match status" value="1"/>
</dbReference>
<dbReference type="HAMAP" id="MF_00528">
    <property type="entry name" value="Maf"/>
    <property type="match status" value="1"/>
</dbReference>